<evidence type="ECO:0000313" key="2">
    <source>
        <dbReference type="EMBL" id="MPN06649.1"/>
    </source>
</evidence>
<organism evidence="2">
    <name type="scientific">bioreactor metagenome</name>
    <dbReference type="NCBI Taxonomy" id="1076179"/>
    <lineage>
        <taxon>unclassified sequences</taxon>
        <taxon>metagenomes</taxon>
        <taxon>ecological metagenomes</taxon>
    </lineage>
</organism>
<proteinExistence type="predicted"/>
<evidence type="ECO:0000256" key="1">
    <source>
        <dbReference type="SAM" id="MobiDB-lite"/>
    </source>
</evidence>
<sequence length="113" mass="12185">MRVGTVAFTCIYDKIPIVPSSNSAVSAALFQDAIHVHKEFRHETKNLCFGRRCLHASSGSRLRQRRRDAGLANTGGAPKRDAGIHALRSGENRRRNRGGTPNADSGISGGGRC</sequence>
<dbReference type="AlphaFoldDB" id="A0A645EZN5"/>
<accession>A0A645EZN5</accession>
<protein>
    <submittedName>
        <fullName evidence="2">Uncharacterized protein</fullName>
    </submittedName>
</protein>
<name>A0A645EZN5_9ZZZZ</name>
<reference evidence="2" key="1">
    <citation type="submission" date="2019-08" db="EMBL/GenBank/DDBJ databases">
        <authorList>
            <person name="Kucharzyk K."/>
            <person name="Murdoch R.W."/>
            <person name="Higgins S."/>
            <person name="Loffler F."/>
        </authorList>
    </citation>
    <scope>NUCLEOTIDE SEQUENCE</scope>
</reference>
<gene>
    <name evidence="2" type="ORF">SDC9_153905</name>
</gene>
<feature type="compositionally biased region" description="Basic and acidic residues" evidence="1">
    <location>
        <begin position="78"/>
        <end position="93"/>
    </location>
</feature>
<comment type="caution">
    <text evidence="2">The sequence shown here is derived from an EMBL/GenBank/DDBJ whole genome shotgun (WGS) entry which is preliminary data.</text>
</comment>
<feature type="region of interest" description="Disordered" evidence="1">
    <location>
        <begin position="59"/>
        <end position="113"/>
    </location>
</feature>
<dbReference type="EMBL" id="VSSQ01052580">
    <property type="protein sequence ID" value="MPN06649.1"/>
    <property type="molecule type" value="Genomic_DNA"/>
</dbReference>